<feature type="compositionally biased region" description="Low complexity" evidence="1">
    <location>
        <begin position="251"/>
        <end position="273"/>
    </location>
</feature>
<feature type="region of interest" description="Disordered" evidence="1">
    <location>
        <begin position="134"/>
        <end position="156"/>
    </location>
</feature>
<dbReference type="OrthoDB" id="2757765at2759"/>
<feature type="region of interest" description="Disordered" evidence="1">
    <location>
        <begin position="175"/>
        <end position="273"/>
    </location>
</feature>
<accession>A0A1M2VWK1</accession>
<dbReference type="Proteomes" id="UP000184267">
    <property type="component" value="Unassembled WGS sequence"/>
</dbReference>
<evidence type="ECO:0000256" key="1">
    <source>
        <dbReference type="SAM" id="MobiDB-lite"/>
    </source>
</evidence>
<dbReference type="AlphaFoldDB" id="A0A1M2VWK1"/>
<evidence type="ECO:0000313" key="2">
    <source>
        <dbReference type="EMBL" id="OJT11994.1"/>
    </source>
</evidence>
<proteinExistence type="predicted"/>
<keyword evidence="3" id="KW-1185">Reference proteome</keyword>
<feature type="compositionally biased region" description="Acidic residues" evidence="1">
    <location>
        <begin position="206"/>
        <end position="215"/>
    </location>
</feature>
<gene>
    <name evidence="2" type="ORF">TRAPUB_11467</name>
</gene>
<protein>
    <submittedName>
        <fullName evidence="2">Uncharacterized protein</fullName>
    </submittedName>
</protein>
<name>A0A1M2VWK1_TRAPU</name>
<feature type="region of interest" description="Disordered" evidence="1">
    <location>
        <begin position="19"/>
        <end position="41"/>
    </location>
</feature>
<comment type="caution">
    <text evidence="2">The sequence shown here is derived from an EMBL/GenBank/DDBJ whole genome shotgun (WGS) entry which is preliminary data.</text>
</comment>
<feature type="compositionally biased region" description="Basic and acidic residues" evidence="1">
    <location>
        <begin position="186"/>
        <end position="205"/>
    </location>
</feature>
<sequence length="384" mass="42784">MPSHLTPARLAEIVTPERIANLDPPLPDENYEPILPPDPLPKRVYSQDDTDELSIQEAMEMDDKTGEFMYLMLLVRYTARMFTDINIPYSRQPADALRRIKKEVLDRAPIFYNYEDAWPITAYLRSAMKGYRRSDARTPVPPTMRSEAPTPSSHRVTTPLNQAYVMVSRRSLSAVSSSEANAPDMAGDHDWRRSEAPFEDNKDSEYSVEEYEDILEELRDESFARPVPTARGSCPRSRLQSKDPEASPARSYGPNSSGGSMPPTTPSTTYASTRSISPAAFLPSPRRYVSTTTLQTVSRATSAHARAPGDVVARLVASALPRADAERLAGVLASLGVTDASYLRGFGKMRTRDAWLEELRAVGRLTEIQIRVVRELVESAAEDE</sequence>
<organism evidence="2 3">
    <name type="scientific">Trametes pubescens</name>
    <name type="common">White-rot fungus</name>
    <dbReference type="NCBI Taxonomy" id="154538"/>
    <lineage>
        <taxon>Eukaryota</taxon>
        <taxon>Fungi</taxon>
        <taxon>Dikarya</taxon>
        <taxon>Basidiomycota</taxon>
        <taxon>Agaricomycotina</taxon>
        <taxon>Agaricomycetes</taxon>
        <taxon>Polyporales</taxon>
        <taxon>Polyporaceae</taxon>
        <taxon>Trametes</taxon>
    </lineage>
</organism>
<dbReference type="EMBL" id="MNAD01000545">
    <property type="protein sequence ID" value="OJT11994.1"/>
    <property type="molecule type" value="Genomic_DNA"/>
</dbReference>
<reference evidence="2 3" key="1">
    <citation type="submission" date="2016-10" db="EMBL/GenBank/DDBJ databases">
        <title>Genome sequence of the basidiomycete white-rot fungus Trametes pubescens.</title>
        <authorList>
            <person name="Makela M.R."/>
            <person name="Granchi Z."/>
            <person name="Peng M."/>
            <person name="De Vries R.P."/>
            <person name="Grigoriev I."/>
            <person name="Riley R."/>
            <person name="Hilden K."/>
        </authorList>
    </citation>
    <scope>NUCLEOTIDE SEQUENCE [LARGE SCALE GENOMIC DNA]</scope>
    <source>
        <strain evidence="2 3">FBCC735</strain>
    </source>
</reference>
<evidence type="ECO:0000313" key="3">
    <source>
        <dbReference type="Proteomes" id="UP000184267"/>
    </source>
</evidence>